<dbReference type="Pfam" id="PF20060">
    <property type="entry name" value="DUF6459"/>
    <property type="match status" value="1"/>
</dbReference>
<sequence>MQSSPSLLAPAPARPSARRIAPAGRAAAPPARHPSPPPDDLAPGTAAPPDDAARFDTEAAGRTSSPRELPDPRPLVEALARCVVEILAGLRELDQIARWLSTDAHAHLMKRVVLARRARQSLTASPSRPVFKMGSTVLGRPEPDVVEAVVIVHGRARARAVAIRLEALDQRWRASAVHVL</sequence>
<feature type="region of interest" description="Disordered" evidence="1">
    <location>
        <begin position="1"/>
        <end position="72"/>
    </location>
</feature>
<accession>A0ABP5QT92</accession>
<organism evidence="2 3">
    <name type="scientific">Herbiconiux moechotypicola</name>
    <dbReference type="NCBI Taxonomy" id="637393"/>
    <lineage>
        <taxon>Bacteria</taxon>
        <taxon>Bacillati</taxon>
        <taxon>Actinomycetota</taxon>
        <taxon>Actinomycetes</taxon>
        <taxon>Micrococcales</taxon>
        <taxon>Microbacteriaceae</taxon>
        <taxon>Herbiconiux</taxon>
    </lineage>
</organism>
<dbReference type="Proteomes" id="UP001500929">
    <property type="component" value="Unassembled WGS sequence"/>
</dbReference>
<feature type="compositionally biased region" description="Pro residues" evidence="1">
    <location>
        <begin position="31"/>
        <end position="40"/>
    </location>
</feature>
<dbReference type="InterPro" id="IPR045596">
    <property type="entry name" value="DUF6459"/>
</dbReference>
<feature type="compositionally biased region" description="Low complexity" evidence="1">
    <location>
        <begin position="41"/>
        <end position="50"/>
    </location>
</feature>
<evidence type="ECO:0000313" key="3">
    <source>
        <dbReference type="Proteomes" id="UP001500929"/>
    </source>
</evidence>
<evidence type="ECO:0000256" key="1">
    <source>
        <dbReference type="SAM" id="MobiDB-lite"/>
    </source>
</evidence>
<comment type="caution">
    <text evidence="2">The sequence shown here is derived from an EMBL/GenBank/DDBJ whole genome shotgun (WGS) entry which is preliminary data.</text>
</comment>
<protein>
    <recommendedName>
        <fullName evidence="4">3-hydroxyacyl-CoA dehydrogenase</fullName>
    </recommendedName>
</protein>
<dbReference type="RefSeq" id="WP_259480496.1">
    <property type="nucleotide sequence ID" value="NZ_BAAAQY010000009.1"/>
</dbReference>
<proteinExistence type="predicted"/>
<feature type="compositionally biased region" description="Low complexity" evidence="1">
    <location>
        <begin position="1"/>
        <end position="30"/>
    </location>
</feature>
<dbReference type="EMBL" id="BAAAQY010000009">
    <property type="protein sequence ID" value="GAA2241855.1"/>
    <property type="molecule type" value="Genomic_DNA"/>
</dbReference>
<gene>
    <name evidence="2" type="ORF">GCM10009851_29000</name>
</gene>
<evidence type="ECO:0000313" key="2">
    <source>
        <dbReference type="EMBL" id="GAA2241855.1"/>
    </source>
</evidence>
<evidence type="ECO:0008006" key="4">
    <source>
        <dbReference type="Google" id="ProtNLM"/>
    </source>
</evidence>
<reference evidence="3" key="1">
    <citation type="journal article" date="2019" name="Int. J. Syst. Evol. Microbiol.">
        <title>The Global Catalogue of Microorganisms (GCM) 10K type strain sequencing project: providing services to taxonomists for standard genome sequencing and annotation.</title>
        <authorList>
            <consortium name="The Broad Institute Genomics Platform"/>
            <consortium name="The Broad Institute Genome Sequencing Center for Infectious Disease"/>
            <person name="Wu L."/>
            <person name="Ma J."/>
        </authorList>
    </citation>
    <scope>NUCLEOTIDE SEQUENCE [LARGE SCALE GENOMIC DNA]</scope>
    <source>
        <strain evidence="3">JCM 16117</strain>
    </source>
</reference>
<name>A0ABP5QT92_9MICO</name>
<keyword evidence="3" id="KW-1185">Reference proteome</keyword>